<dbReference type="Gene3D" id="1.10.10.2910">
    <property type="match status" value="1"/>
</dbReference>
<dbReference type="PANTHER" id="PTHR43236:SF2">
    <property type="entry name" value="BLL0069 PROTEIN"/>
    <property type="match status" value="1"/>
</dbReference>
<evidence type="ECO:0000259" key="1">
    <source>
        <dbReference type="Pfam" id="PF06114"/>
    </source>
</evidence>
<accession>A0A3A8B6Z8</accession>
<dbReference type="InterPro" id="IPR052345">
    <property type="entry name" value="Rad_response_metalloprotease"/>
</dbReference>
<protein>
    <submittedName>
        <fullName evidence="2">ImmA/IrrE family metallo-endopeptidase</fullName>
    </submittedName>
</protein>
<dbReference type="PANTHER" id="PTHR43236">
    <property type="entry name" value="ANTITOXIN HIGA1"/>
    <property type="match status" value="1"/>
</dbReference>
<reference evidence="2 3" key="1">
    <citation type="submission" date="2018-09" db="EMBL/GenBank/DDBJ databases">
        <title>Roseovarius spongiae sp. nov., isolated from a marine sponge.</title>
        <authorList>
            <person name="Zhuang L."/>
            <person name="Luo L."/>
        </authorList>
    </citation>
    <scope>NUCLEOTIDE SEQUENCE [LARGE SCALE GENOMIC DNA]</scope>
    <source>
        <strain evidence="2 3">HN-E21</strain>
    </source>
</reference>
<dbReference type="OrthoDB" id="9794834at2"/>
<sequence length="175" mass="19277">MNHQTKSKIRRKALSLLEAQGISSAPVPVERIAKALGANLRFSPLDDELSGMVYVKDGTPIVGVNALHHPNRQRFTIAHELGHLQLHRTEITKEIHVDKGFPMLMRNTVSAEGVNEMEIEANLFAAELLMPESFLAASLDGEPFDIDDEGAVSTLAKQYKVSASAMRFRLGNLFA</sequence>
<dbReference type="InterPro" id="IPR010359">
    <property type="entry name" value="IrrE_HExxH"/>
</dbReference>
<dbReference type="RefSeq" id="WP_121169218.1">
    <property type="nucleotide sequence ID" value="NZ_RAPE01000012.1"/>
</dbReference>
<dbReference type="EMBL" id="RAPE01000012">
    <property type="protein sequence ID" value="RKF12231.1"/>
    <property type="molecule type" value="Genomic_DNA"/>
</dbReference>
<dbReference type="Pfam" id="PF06114">
    <property type="entry name" value="Peptidase_M78"/>
    <property type="match status" value="1"/>
</dbReference>
<dbReference type="Proteomes" id="UP000281128">
    <property type="component" value="Unassembled WGS sequence"/>
</dbReference>
<proteinExistence type="predicted"/>
<name>A0A3A8B6Z8_9RHOB</name>
<evidence type="ECO:0000313" key="2">
    <source>
        <dbReference type="EMBL" id="RKF12231.1"/>
    </source>
</evidence>
<gene>
    <name evidence="2" type="ORF">D6850_19130</name>
</gene>
<feature type="domain" description="IrrE N-terminal-like" evidence="1">
    <location>
        <begin position="33"/>
        <end position="170"/>
    </location>
</feature>
<keyword evidence="3" id="KW-1185">Reference proteome</keyword>
<organism evidence="2 3">
    <name type="scientific">Roseovarius spongiae</name>
    <dbReference type="NCBI Taxonomy" id="2320272"/>
    <lineage>
        <taxon>Bacteria</taxon>
        <taxon>Pseudomonadati</taxon>
        <taxon>Pseudomonadota</taxon>
        <taxon>Alphaproteobacteria</taxon>
        <taxon>Rhodobacterales</taxon>
        <taxon>Roseobacteraceae</taxon>
        <taxon>Roseovarius</taxon>
    </lineage>
</organism>
<evidence type="ECO:0000313" key="3">
    <source>
        <dbReference type="Proteomes" id="UP000281128"/>
    </source>
</evidence>
<dbReference type="AlphaFoldDB" id="A0A3A8B6Z8"/>
<comment type="caution">
    <text evidence="2">The sequence shown here is derived from an EMBL/GenBank/DDBJ whole genome shotgun (WGS) entry which is preliminary data.</text>
</comment>